<dbReference type="EMBL" id="OX365766">
    <property type="protein sequence ID" value="CAI4034253.1"/>
    <property type="molecule type" value="Genomic_DNA"/>
</dbReference>
<organism evidence="1 2">
    <name type="scientific">Saccharomyces mikatae IFO 1815</name>
    <dbReference type="NCBI Taxonomy" id="226126"/>
    <lineage>
        <taxon>Eukaryota</taxon>
        <taxon>Fungi</taxon>
        <taxon>Dikarya</taxon>
        <taxon>Ascomycota</taxon>
        <taxon>Saccharomycotina</taxon>
        <taxon>Saccharomycetes</taxon>
        <taxon>Saccharomycetales</taxon>
        <taxon>Saccharomycetaceae</taxon>
        <taxon>Saccharomyces</taxon>
    </lineage>
</organism>
<keyword evidence="2" id="KW-1185">Reference proteome</keyword>
<dbReference type="Proteomes" id="UP001161438">
    <property type="component" value="Chromosome 10"/>
</dbReference>
<evidence type="ECO:0000313" key="1">
    <source>
        <dbReference type="EMBL" id="CAI4034253.1"/>
    </source>
</evidence>
<dbReference type="AlphaFoldDB" id="A0AA35IR43"/>
<accession>A0AA35IR43</accession>
<reference evidence="1" key="1">
    <citation type="submission" date="2022-10" db="EMBL/GenBank/DDBJ databases">
        <authorList>
            <person name="Byrne P K."/>
        </authorList>
    </citation>
    <scope>NUCLEOTIDE SEQUENCE</scope>
    <source>
        <strain evidence="1">IFO1815</strain>
    </source>
</reference>
<dbReference type="GeneID" id="80919070"/>
<gene>
    <name evidence="1" type="primary">SMKI10G0380</name>
    <name evidence="1" type="ORF">SMKI_10G0380</name>
</gene>
<evidence type="ECO:0000313" key="2">
    <source>
        <dbReference type="Proteomes" id="UP001161438"/>
    </source>
</evidence>
<proteinExistence type="predicted"/>
<protein>
    <submittedName>
        <fullName evidence="1">Uncharacterized protein</fullName>
    </submittedName>
</protein>
<name>A0AA35IR43_SACMI</name>
<dbReference type="RefSeq" id="XP_056077374.1">
    <property type="nucleotide sequence ID" value="XM_056223346.1"/>
</dbReference>
<sequence length="596" mass="67449">MEIFRDEEERTFSTLAAIIYAFQTYDPMPTHLHKTKTKIMSAAKLILETRFSFSTIVENFPTIQKYLCVWLRDLNMLNSYQIILLESVSLIFDCTTSSFRICTIEGGFPHLIVHLYDRLKGYQKFLKDAVLDSFFADFDYTFKTAYNLANCSLYRYDEVHYVSKDAYSLVASEKINPADVIKREYFKLSIPKFNISEILIEIFHLLHGLAFFKVNSGSLSDSTALVETVFRNISEGDYQILELGRSLMFPLLRTGDFKVCSIDDAGAVLTFTEANDVRLEICSLDETSWVTQWKSCLQNHDEKAANDSSFIKTHMEFNGGNDVDKYKNGLGLIVKNKDLIEGSMIAPTTYKNSQLSNGCLLHRSKPLQIPLSSVVQERFDDDDSLYDCTSVDGESSFGSLSGSESIISDYGFHISSPTNNQASSSFLKHNPIEVEITDESTVISVENIQISRWSNNSWQKVSPHDLQIGIIQMRMGNFLIAYCPGYKNLNRFIIRLCDDIKCKRSTDQDIQLLVPSETIMCNLTGILNIRSRDTEKLLSVLNFYTTDHPETMSHSSTMDNISSPLSSVSSAMDLKLSLQKCSSIAIPQELTQDVTS</sequence>